<proteinExistence type="predicted"/>
<dbReference type="EMBL" id="UINC01223173">
    <property type="protein sequence ID" value="SVE52250.1"/>
    <property type="molecule type" value="Genomic_DNA"/>
</dbReference>
<organism evidence="1">
    <name type="scientific">marine metagenome</name>
    <dbReference type="NCBI Taxonomy" id="408172"/>
    <lineage>
        <taxon>unclassified sequences</taxon>
        <taxon>metagenomes</taxon>
        <taxon>ecological metagenomes</taxon>
    </lineage>
</organism>
<dbReference type="AlphaFoldDB" id="A0A383E744"/>
<reference evidence="1" key="1">
    <citation type="submission" date="2018-05" db="EMBL/GenBank/DDBJ databases">
        <authorList>
            <person name="Lanie J.A."/>
            <person name="Ng W.-L."/>
            <person name="Kazmierczak K.M."/>
            <person name="Andrzejewski T.M."/>
            <person name="Davidsen T.M."/>
            <person name="Wayne K.J."/>
            <person name="Tettelin H."/>
            <person name="Glass J.I."/>
            <person name="Rusch D."/>
            <person name="Podicherti R."/>
            <person name="Tsui H.-C.T."/>
            <person name="Winkler M.E."/>
        </authorList>
    </citation>
    <scope>NUCLEOTIDE SEQUENCE</scope>
</reference>
<name>A0A383E744_9ZZZZ</name>
<protein>
    <submittedName>
        <fullName evidence="1">Uncharacterized protein</fullName>
    </submittedName>
</protein>
<feature type="non-terminal residue" evidence="1">
    <location>
        <position position="45"/>
    </location>
</feature>
<gene>
    <name evidence="1" type="ORF">METZ01_LOCUS505104</name>
</gene>
<accession>A0A383E744</accession>
<sequence length="45" mass="5112">MVISGYDSARFGLFYDLYHGTESGTFENVLESRIITYPDTIGEFV</sequence>
<evidence type="ECO:0000313" key="1">
    <source>
        <dbReference type="EMBL" id="SVE52250.1"/>
    </source>
</evidence>